<gene>
    <name evidence="1" type="ORF">RND71_004504</name>
</gene>
<evidence type="ECO:0000313" key="2">
    <source>
        <dbReference type="Proteomes" id="UP001291623"/>
    </source>
</evidence>
<dbReference type="AlphaFoldDB" id="A0AAE1SPQ8"/>
<organism evidence="1 2">
    <name type="scientific">Anisodus tanguticus</name>
    <dbReference type="NCBI Taxonomy" id="243964"/>
    <lineage>
        <taxon>Eukaryota</taxon>
        <taxon>Viridiplantae</taxon>
        <taxon>Streptophyta</taxon>
        <taxon>Embryophyta</taxon>
        <taxon>Tracheophyta</taxon>
        <taxon>Spermatophyta</taxon>
        <taxon>Magnoliopsida</taxon>
        <taxon>eudicotyledons</taxon>
        <taxon>Gunneridae</taxon>
        <taxon>Pentapetalae</taxon>
        <taxon>asterids</taxon>
        <taxon>lamiids</taxon>
        <taxon>Solanales</taxon>
        <taxon>Solanaceae</taxon>
        <taxon>Solanoideae</taxon>
        <taxon>Hyoscyameae</taxon>
        <taxon>Anisodus</taxon>
    </lineage>
</organism>
<name>A0AAE1SPQ8_9SOLA</name>
<accession>A0AAE1SPQ8</accession>
<dbReference type="Proteomes" id="UP001291623">
    <property type="component" value="Unassembled WGS sequence"/>
</dbReference>
<sequence length="114" mass="13310">MSSPLSNTFNKNSVMSHNHHPTTVFRWRCRKISFRKKRLPTVRLGGEKKPHHGFILVKLFRRVKVKCMLKKVKHYYKSLMKEILEGGAQLESIQQRLIFEKSCVVPGMGLSYPV</sequence>
<dbReference type="PANTHER" id="PTHR34788:SF8">
    <property type="match status" value="1"/>
</dbReference>
<protein>
    <submittedName>
        <fullName evidence="1">Uncharacterized protein</fullName>
    </submittedName>
</protein>
<comment type="caution">
    <text evidence="1">The sequence shown here is derived from an EMBL/GenBank/DDBJ whole genome shotgun (WGS) entry which is preliminary data.</text>
</comment>
<evidence type="ECO:0000313" key="1">
    <source>
        <dbReference type="EMBL" id="KAK4373827.1"/>
    </source>
</evidence>
<reference evidence="1" key="1">
    <citation type="submission" date="2023-12" db="EMBL/GenBank/DDBJ databases">
        <title>Genome assembly of Anisodus tanguticus.</title>
        <authorList>
            <person name="Wang Y.-J."/>
        </authorList>
    </citation>
    <scope>NUCLEOTIDE SEQUENCE</scope>
    <source>
        <strain evidence="1">KB-2021</strain>
        <tissue evidence="1">Leaf</tissue>
    </source>
</reference>
<proteinExistence type="predicted"/>
<dbReference type="PANTHER" id="PTHR34788">
    <property type="entry name" value="F15I1.22"/>
    <property type="match status" value="1"/>
</dbReference>
<keyword evidence="2" id="KW-1185">Reference proteome</keyword>
<dbReference type="EMBL" id="JAVYJV010000003">
    <property type="protein sequence ID" value="KAK4373827.1"/>
    <property type="molecule type" value="Genomic_DNA"/>
</dbReference>